<dbReference type="InterPro" id="IPR001584">
    <property type="entry name" value="Integrase_cat-core"/>
</dbReference>
<sequence>MRLTDCGWPISPTAGLVPAGPTAFVTDVYARKIVGWKVATEMTQKLVTDAIDHAIDTRKRSGAASLDSLIHHSDAGSQYTAVAFTERLAAEGSCLQSDPSGIVSIMLWPNR</sequence>
<name>A0A6N4ULV6_9MYCO</name>
<gene>
    <name evidence="2" type="ORF">MALV_05340</name>
</gene>
<feature type="domain" description="Integrase catalytic" evidence="1">
    <location>
        <begin position="23"/>
        <end position="90"/>
    </location>
</feature>
<dbReference type="Proteomes" id="UP000466906">
    <property type="component" value="Chromosome"/>
</dbReference>
<dbReference type="Gene3D" id="3.30.420.10">
    <property type="entry name" value="Ribonuclease H-like superfamily/Ribonuclease H"/>
    <property type="match status" value="1"/>
</dbReference>
<reference evidence="2 3" key="1">
    <citation type="journal article" date="2019" name="Emerg. Microbes Infect.">
        <title>Comprehensive subspecies identification of 175 nontuberculous mycobacteria species based on 7547 genomic profiles.</title>
        <authorList>
            <person name="Matsumoto Y."/>
            <person name="Kinjo T."/>
            <person name="Motooka D."/>
            <person name="Nabeya D."/>
            <person name="Jung N."/>
            <person name="Uechi K."/>
            <person name="Horii T."/>
            <person name="Iida T."/>
            <person name="Fujita J."/>
            <person name="Nakamura S."/>
        </authorList>
    </citation>
    <scope>NUCLEOTIDE SEQUENCE [LARGE SCALE GENOMIC DNA]</scope>
    <source>
        <strain evidence="2 3">JCM 12272</strain>
    </source>
</reference>
<accession>A0A6N4ULV6</accession>
<dbReference type="GO" id="GO:0003676">
    <property type="term" value="F:nucleic acid binding"/>
    <property type="evidence" value="ECO:0007669"/>
    <property type="project" value="InterPro"/>
</dbReference>
<dbReference type="Pfam" id="PF00665">
    <property type="entry name" value="rve"/>
    <property type="match status" value="1"/>
</dbReference>
<dbReference type="SUPFAM" id="SSF53098">
    <property type="entry name" value="Ribonuclease H-like"/>
    <property type="match status" value="1"/>
</dbReference>
<evidence type="ECO:0000313" key="2">
    <source>
        <dbReference type="EMBL" id="BBX25409.1"/>
    </source>
</evidence>
<dbReference type="EMBL" id="AP022565">
    <property type="protein sequence ID" value="BBX25409.1"/>
    <property type="molecule type" value="Genomic_DNA"/>
</dbReference>
<dbReference type="PANTHER" id="PTHR46889">
    <property type="entry name" value="TRANSPOSASE INSF FOR INSERTION SEQUENCE IS3B-RELATED"/>
    <property type="match status" value="1"/>
</dbReference>
<dbReference type="GO" id="GO:0015074">
    <property type="term" value="P:DNA integration"/>
    <property type="evidence" value="ECO:0007669"/>
    <property type="project" value="InterPro"/>
</dbReference>
<evidence type="ECO:0000259" key="1">
    <source>
        <dbReference type="Pfam" id="PF00665"/>
    </source>
</evidence>
<protein>
    <recommendedName>
        <fullName evidence="1">Integrase catalytic domain-containing protein</fullName>
    </recommendedName>
</protein>
<dbReference type="InterPro" id="IPR012337">
    <property type="entry name" value="RNaseH-like_sf"/>
</dbReference>
<keyword evidence="3" id="KW-1185">Reference proteome</keyword>
<dbReference type="PANTHER" id="PTHR46889:SF4">
    <property type="entry name" value="TRANSPOSASE INSO FOR INSERTION SEQUENCE ELEMENT IS911B-RELATED"/>
    <property type="match status" value="1"/>
</dbReference>
<dbReference type="KEGG" id="malv:MALV_05340"/>
<dbReference type="InterPro" id="IPR036397">
    <property type="entry name" value="RNaseH_sf"/>
</dbReference>
<dbReference type="InterPro" id="IPR050900">
    <property type="entry name" value="Transposase_IS3/IS150/IS904"/>
</dbReference>
<dbReference type="AlphaFoldDB" id="A0A6N4ULV6"/>
<evidence type="ECO:0000313" key="3">
    <source>
        <dbReference type="Proteomes" id="UP000466906"/>
    </source>
</evidence>
<proteinExistence type="predicted"/>
<organism evidence="2 3">
    <name type="scientific">Mycolicibacterium alvei</name>
    <dbReference type="NCBI Taxonomy" id="67081"/>
    <lineage>
        <taxon>Bacteria</taxon>
        <taxon>Bacillati</taxon>
        <taxon>Actinomycetota</taxon>
        <taxon>Actinomycetes</taxon>
        <taxon>Mycobacteriales</taxon>
        <taxon>Mycobacteriaceae</taxon>
        <taxon>Mycolicibacterium</taxon>
    </lineage>
</organism>